<organism evidence="2 3">
    <name type="scientific">Kibdelosporangium phytohabitans</name>
    <dbReference type="NCBI Taxonomy" id="860235"/>
    <lineage>
        <taxon>Bacteria</taxon>
        <taxon>Bacillati</taxon>
        <taxon>Actinomycetota</taxon>
        <taxon>Actinomycetes</taxon>
        <taxon>Pseudonocardiales</taxon>
        <taxon>Pseudonocardiaceae</taxon>
        <taxon>Kibdelosporangium</taxon>
    </lineage>
</organism>
<sequence length="62" mass="6969">MQTTKRTHRLPDLHDDSGAVTVEYAMLYLIAGAACGLVYMLITSDWLQEMITDLIKKAMQVP</sequence>
<proteinExistence type="predicted"/>
<dbReference type="OrthoDB" id="3697270at2"/>
<dbReference type="KEGG" id="kphy:AOZ06_01850"/>
<accession>A0A0N9HSM4</accession>
<gene>
    <name evidence="2" type="ORF">AOZ06_01850</name>
</gene>
<feature type="transmembrane region" description="Helical" evidence="1">
    <location>
        <begin position="25"/>
        <end position="47"/>
    </location>
</feature>
<dbReference type="InterPro" id="IPR025338">
    <property type="entry name" value="DUF4244"/>
</dbReference>
<keyword evidence="1" id="KW-1133">Transmembrane helix</keyword>
<dbReference type="EMBL" id="CP012752">
    <property type="protein sequence ID" value="ALG05828.1"/>
    <property type="molecule type" value="Genomic_DNA"/>
</dbReference>
<evidence type="ECO:0008006" key="4">
    <source>
        <dbReference type="Google" id="ProtNLM"/>
    </source>
</evidence>
<reference evidence="2 3" key="1">
    <citation type="submission" date="2015-07" db="EMBL/GenBank/DDBJ databases">
        <title>Genome sequencing of Kibdelosporangium phytohabitans.</title>
        <authorList>
            <person name="Qin S."/>
            <person name="Xing K."/>
        </authorList>
    </citation>
    <scope>NUCLEOTIDE SEQUENCE [LARGE SCALE GENOMIC DNA]</scope>
    <source>
        <strain evidence="2 3">KLBMP1111</strain>
    </source>
</reference>
<name>A0A0N9HSM4_9PSEU</name>
<dbReference type="AlphaFoldDB" id="A0A0N9HSM4"/>
<dbReference type="RefSeq" id="WP_054287807.1">
    <property type="nucleotide sequence ID" value="NZ_CP012752.1"/>
</dbReference>
<dbReference type="PROSITE" id="PS51257">
    <property type="entry name" value="PROKAR_LIPOPROTEIN"/>
    <property type="match status" value="1"/>
</dbReference>
<keyword evidence="3" id="KW-1185">Reference proteome</keyword>
<dbReference type="Pfam" id="PF14029">
    <property type="entry name" value="DUF4244"/>
    <property type="match status" value="1"/>
</dbReference>
<evidence type="ECO:0000313" key="2">
    <source>
        <dbReference type="EMBL" id="ALG05828.1"/>
    </source>
</evidence>
<keyword evidence="1" id="KW-0812">Transmembrane</keyword>
<evidence type="ECO:0000256" key="1">
    <source>
        <dbReference type="SAM" id="Phobius"/>
    </source>
</evidence>
<keyword evidence="1" id="KW-0472">Membrane</keyword>
<dbReference type="Proteomes" id="UP000063699">
    <property type="component" value="Chromosome"/>
</dbReference>
<protein>
    <recommendedName>
        <fullName evidence="4">DUF4244 domain-containing protein</fullName>
    </recommendedName>
</protein>
<evidence type="ECO:0000313" key="3">
    <source>
        <dbReference type="Proteomes" id="UP000063699"/>
    </source>
</evidence>